<evidence type="ECO:0000313" key="3">
    <source>
        <dbReference type="Proteomes" id="UP000042394"/>
    </source>
</evidence>
<dbReference type="Proteomes" id="UP000042394">
    <property type="component" value="Unassembled WGS sequence"/>
</dbReference>
<sequence length="170" mass="19084">MLLFNDFVVIDDNVFGEAKNRIAGINNLKNAAPGQILYRRDEKCRDADQQAQAVEAIPARPDLFFSAAKRNNTQRKNKKSGQVAIPREDGQDFARLFHIGGVQRQQRIKVRRAVSLAKGKIASGYQRTDAEQRFLSAGQVAPEQQQQAGKRRGIKQAKGVAEREVNQQRL</sequence>
<proteinExistence type="predicted"/>
<accession>A0A655BMW1</accession>
<reference evidence="2 3" key="1">
    <citation type="submission" date="2015-03" db="EMBL/GenBank/DDBJ databases">
        <authorList>
            <consortium name="Pathogen Informatics"/>
        </authorList>
    </citation>
    <scope>NUCLEOTIDE SEQUENCE [LARGE SCALE GENOMIC DNA]</scope>
    <source>
        <strain evidence="2 3">D4891</strain>
    </source>
</reference>
<feature type="compositionally biased region" description="Basic and acidic residues" evidence="1">
    <location>
        <begin position="160"/>
        <end position="170"/>
    </location>
</feature>
<name>A0A655BMW1_SALET</name>
<gene>
    <name evidence="2" type="ORF">ERS008207_00317</name>
</gene>
<organism evidence="2 3">
    <name type="scientific">Salmonella enterica subsp. enterica serovar Bovismorbificans</name>
    <dbReference type="NCBI Taxonomy" id="58097"/>
    <lineage>
        <taxon>Bacteria</taxon>
        <taxon>Pseudomonadati</taxon>
        <taxon>Pseudomonadota</taxon>
        <taxon>Gammaproteobacteria</taxon>
        <taxon>Enterobacterales</taxon>
        <taxon>Enterobacteriaceae</taxon>
        <taxon>Salmonella</taxon>
    </lineage>
</organism>
<feature type="region of interest" description="Disordered" evidence="1">
    <location>
        <begin position="137"/>
        <end position="170"/>
    </location>
</feature>
<evidence type="ECO:0000256" key="1">
    <source>
        <dbReference type="SAM" id="MobiDB-lite"/>
    </source>
</evidence>
<protein>
    <submittedName>
        <fullName evidence="2">Uncharacterized protein</fullName>
    </submittedName>
</protein>
<dbReference type="AlphaFoldDB" id="A0A655BMW1"/>
<evidence type="ECO:0000313" key="2">
    <source>
        <dbReference type="EMBL" id="CNT61703.1"/>
    </source>
</evidence>
<dbReference type="EMBL" id="CQPD01000002">
    <property type="protein sequence ID" value="CNT61703.1"/>
    <property type="molecule type" value="Genomic_DNA"/>
</dbReference>